<geneLocation type="plasmid" evidence="2 3">
    <name>pTha01</name>
</geneLocation>
<keyword evidence="2" id="KW-0614">Plasmid</keyword>
<dbReference type="EMBL" id="CP001282">
    <property type="protein sequence ID" value="ACK55108.1"/>
    <property type="molecule type" value="Genomic_DNA"/>
</dbReference>
<dbReference type="CDD" id="cd00085">
    <property type="entry name" value="HNHc"/>
    <property type="match status" value="1"/>
</dbReference>
<dbReference type="RefSeq" id="WP_012592908.1">
    <property type="nucleotide sequence ID" value="NC_011667.1"/>
</dbReference>
<feature type="domain" description="HNH nuclease" evidence="1">
    <location>
        <begin position="213"/>
        <end position="269"/>
    </location>
</feature>
<dbReference type="Pfam" id="PF13391">
    <property type="entry name" value="HNH_2"/>
    <property type="match status" value="1"/>
</dbReference>
<organism evidence="2 3">
    <name type="scientific">Thauera aminoaromatica</name>
    <dbReference type="NCBI Taxonomy" id="164330"/>
    <lineage>
        <taxon>Bacteria</taxon>
        <taxon>Pseudomonadati</taxon>
        <taxon>Pseudomonadota</taxon>
        <taxon>Betaproteobacteria</taxon>
        <taxon>Rhodocyclales</taxon>
        <taxon>Zoogloeaceae</taxon>
        <taxon>Thauera</taxon>
    </lineage>
</organism>
<dbReference type="OrthoDB" id="8612211at2"/>
<keyword evidence="2" id="KW-0540">Nuclease</keyword>
<dbReference type="InterPro" id="IPR015300">
    <property type="entry name" value="DNA-bd_pseudobarrel_sf"/>
</dbReference>
<dbReference type="KEGG" id="tmz:Tmz1t_2373"/>
<dbReference type="Gene3D" id="1.10.30.50">
    <property type="match status" value="1"/>
</dbReference>
<accession>B8F0E2</accession>
<dbReference type="AlphaFoldDB" id="B8F0E2"/>
<protein>
    <submittedName>
        <fullName evidence="2">Restriction endonuclease-like protein</fullName>
    </submittedName>
</protein>
<dbReference type="eggNOG" id="COG3440">
    <property type="taxonomic scope" value="Bacteria"/>
</dbReference>
<keyword evidence="3" id="KW-1185">Reference proteome</keyword>
<reference evidence="2 3" key="2">
    <citation type="journal article" date="2012" name="Stand. Genomic Sci.">
        <title>Complete genome sequence of Thauera aminoaromatica strain MZ1T.</title>
        <authorList>
            <person name="Jiang K."/>
            <person name="Sanseverino J."/>
            <person name="Chauhan A."/>
            <person name="Lucas S."/>
            <person name="Copeland A."/>
            <person name="Lapidus A."/>
            <person name="Del Rio T.G."/>
            <person name="Dalin E."/>
            <person name="Tice H."/>
            <person name="Bruce D."/>
            <person name="Goodwin L."/>
            <person name="Pitluck S."/>
            <person name="Sims D."/>
            <person name="Brettin T."/>
            <person name="Detter J.C."/>
            <person name="Han C."/>
            <person name="Chang Y.J."/>
            <person name="Larimer F."/>
            <person name="Land M."/>
            <person name="Hauser L."/>
            <person name="Kyrpides N.C."/>
            <person name="Mikhailova N."/>
            <person name="Moser S."/>
            <person name="Jegier P."/>
            <person name="Close D."/>
            <person name="Debruyn J.M."/>
            <person name="Wang Y."/>
            <person name="Layton A.C."/>
            <person name="Allen M.S."/>
            <person name="Sayler G.S."/>
        </authorList>
    </citation>
    <scope>NUCLEOTIDE SEQUENCE [LARGE SCALE GENOMIC DNA]</scope>
    <source>
        <strain evidence="2 3">MZ1T</strain>
        <plasmid evidence="2">pTha01</plasmid>
    </source>
</reference>
<sequence length="333" mass="36852">MVLAQSDLATHMTIICLTPQPDWDAPIFKILANNDTGSAPGHQGGIVIPKDLRSFFPGLVDNTSHYRPTVDQRIDAQLFDGDKFLATVNTRYQYQTWGGARSPESRLTDQLSTLRNRASGGDILLIQRNISTLDQYRLVLVRQSSPDFALVMRLAAGRRWGVLYPERVPLADDDLTDAFKEELEREGKPFKLIDDEAGTTTVTVKKVARALAFRTIVIALYDERCAVCGEGLKSPAGATEVEAAHVVPRSQFGADDARNGVSLCKAHHWAFDRGLFGVGDDRTVVVPSSVRSLVQNKSISTFLGRRIREASDPRRSVHPDAFAWHRKNLLLSG</sequence>
<dbReference type="SUPFAM" id="SSF101936">
    <property type="entry name" value="DNA-binding pseudobarrel domain"/>
    <property type="match status" value="1"/>
</dbReference>
<dbReference type="GO" id="GO:0004519">
    <property type="term" value="F:endonuclease activity"/>
    <property type="evidence" value="ECO:0007669"/>
    <property type="project" value="UniProtKB-KW"/>
</dbReference>
<evidence type="ECO:0000259" key="1">
    <source>
        <dbReference type="SMART" id="SM00507"/>
    </source>
</evidence>
<dbReference type="SMART" id="SM00507">
    <property type="entry name" value="HNHc"/>
    <property type="match status" value="1"/>
</dbReference>
<reference evidence="3" key="1">
    <citation type="submission" date="2008-12" db="EMBL/GenBank/DDBJ databases">
        <title>Complete sequence of plasmid of Thauera sp. MZ1T.</title>
        <authorList>
            <consortium name="US DOE Joint Genome Institute"/>
            <person name="Lucas S."/>
            <person name="Copeland A."/>
            <person name="Lapidus A."/>
            <person name="Glavina del Rio T."/>
            <person name="Dalin E."/>
            <person name="Tice H."/>
            <person name="Bruce D."/>
            <person name="Goodwin L."/>
            <person name="Pitluck S."/>
            <person name="Sims D."/>
            <person name="Brettin T."/>
            <person name="Detter J.C."/>
            <person name="Han C."/>
            <person name="Larimer F."/>
            <person name="Land M."/>
            <person name="Hauser L."/>
            <person name="Kyrpides N."/>
            <person name="Mikhailova N."/>
            <person name="Sayler G.S."/>
        </authorList>
    </citation>
    <scope>NUCLEOTIDE SEQUENCE [LARGE SCALE GENOMIC DNA]</scope>
    <source>
        <strain evidence="3">MZ1T</strain>
        <plasmid evidence="3">pTha01</plasmid>
    </source>
</reference>
<keyword evidence="2" id="KW-0378">Hydrolase</keyword>
<keyword evidence="2" id="KW-0255">Endonuclease</keyword>
<dbReference type="Gene3D" id="2.40.330.10">
    <property type="entry name" value="DNA-binding pseudobarrel domain"/>
    <property type="match status" value="1"/>
</dbReference>
<proteinExistence type="predicted"/>
<gene>
    <name evidence="2" type="ordered locus">Tmz1t_2373</name>
</gene>
<dbReference type="HOGENOM" id="CLU_073257_0_0_4"/>
<dbReference type="InterPro" id="IPR003615">
    <property type="entry name" value="HNH_nuc"/>
</dbReference>
<evidence type="ECO:0000313" key="2">
    <source>
        <dbReference type="EMBL" id="ACK55108.1"/>
    </source>
</evidence>
<evidence type="ECO:0000313" key="3">
    <source>
        <dbReference type="Proteomes" id="UP000002186"/>
    </source>
</evidence>
<dbReference type="Proteomes" id="UP000002186">
    <property type="component" value="Plasmid pTha01"/>
</dbReference>
<name>B8F0E2_THASP</name>